<dbReference type="Gene3D" id="3.40.50.300">
    <property type="entry name" value="P-loop containing nucleotide triphosphate hydrolases"/>
    <property type="match status" value="1"/>
</dbReference>
<dbReference type="Proteomes" id="UP000307244">
    <property type="component" value="Unassembled WGS sequence"/>
</dbReference>
<reference evidence="2 3" key="1">
    <citation type="submission" date="2019-04" db="EMBL/GenBank/DDBJ databases">
        <title>Pedobacter sp. RP-3-15 sp. nov., isolated from Arctic soil.</title>
        <authorList>
            <person name="Dahal R.H."/>
            <person name="Kim D.-U."/>
        </authorList>
    </citation>
    <scope>NUCLEOTIDE SEQUENCE [LARGE SCALE GENOMIC DNA]</scope>
    <source>
        <strain evidence="2 3">RP-3-15</strain>
    </source>
</reference>
<sequence length="951" mass="109617">MDKEIFKIINVDRDAIAVNRGFYYQYLCLLKKWINNFIADNCTELYSEVGDDIKEVGDGLVFTQLKCYSSSFNLKSPEVKKAIFNFFVLYLNEKELMPEIRFVFETNSSIAPKEKLLKIWVENQQYVDEELFTLIIDKISEIILSELKRLRDGKLQSPKMSVEKRETIKRAFEKFGNEIKKNGVGDFVNRISWQFGNQSPESAILSTVHEIKFLLKDKKFSNKSEDLLIDVLLSEIYRCSQEKDQSSRKLDNVKLSAILSKNDQELESHINKKLIDLLGGKFIAMQHAIEELQKSQTLLTRQIESIQNNVDVKTSKGALPKYITPVPPIYPDQIFGRENDVGLVKSMISKQKHLSISGVGGMGKTTLAKAYVNQEAENYDHIIWVNVQSNLISSFVNNNSFELHFPAGQNGKELAINRFDRILSHLNDAKGKNLIVINDFNDDLKHLSKIKSLTNWEVLVTSRMLLTGISSLKIAGLGFEAAKHLYRKYEPSRIATDETFLVFFERIGYNTLIIELVAKTINNSFELDLLGFIDYINSQALDDYDLQIDIEDDVQEQTSRLFAVLQQTFSIANLSDVDQSHLVFFAILPSEGAKISELIEWYGKDHEKQNKVQFPNLINKLQKIGWIDRDGDDVFMHKMLQETIIYEARKELSPFMGQCLQMVWLSRRLNEGISNDPAKAMRFLKYGESILEAIKEPYRTSVYQPLLIIENEVLNVYNWLIVKQDMTARWKDLMKRAEGYLGPDYDDLLGTIYNNYALSLSVNHQNEEAISFYKKGIVILRKYGEKTVANLLYALNNLARAYSEMEQFEHFKTTFEQAMEIRERYKLFNDQTFAIQCNLMGVANQNVGNFTAAIDFFKMAIKAQYQIPVDKRNDLNLVIFFNNLAYNLMLIGENDMAMGFVNKSLAELEKLELSNNIIFPEIIRTLILILEQLGEHDKVTQMKDTLKDILT</sequence>
<comment type="caution">
    <text evidence="2">The sequence shown here is derived from an EMBL/GenBank/DDBJ whole genome shotgun (WGS) entry which is preliminary data.</text>
</comment>
<dbReference type="GO" id="GO:0043531">
    <property type="term" value="F:ADP binding"/>
    <property type="evidence" value="ECO:0007669"/>
    <property type="project" value="InterPro"/>
</dbReference>
<evidence type="ECO:0000259" key="1">
    <source>
        <dbReference type="Pfam" id="PF00931"/>
    </source>
</evidence>
<dbReference type="Pfam" id="PF00931">
    <property type="entry name" value="NB-ARC"/>
    <property type="match status" value="1"/>
</dbReference>
<dbReference type="InterPro" id="IPR027417">
    <property type="entry name" value="P-loop_NTPase"/>
</dbReference>
<name>A0A4U1CFG8_9SPHI</name>
<dbReference type="AlphaFoldDB" id="A0A4U1CFG8"/>
<dbReference type="SUPFAM" id="SSF48452">
    <property type="entry name" value="TPR-like"/>
    <property type="match status" value="2"/>
</dbReference>
<dbReference type="InterPro" id="IPR019734">
    <property type="entry name" value="TPR_rpt"/>
</dbReference>
<dbReference type="SUPFAM" id="SSF52540">
    <property type="entry name" value="P-loop containing nucleoside triphosphate hydrolases"/>
    <property type="match status" value="1"/>
</dbReference>
<dbReference type="Pfam" id="PF13424">
    <property type="entry name" value="TPR_12"/>
    <property type="match status" value="1"/>
</dbReference>
<accession>A0A4U1CFG8</accession>
<dbReference type="EMBL" id="SWBQ01000005">
    <property type="protein sequence ID" value="TKC04353.1"/>
    <property type="molecule type" value="Genomic_DNA"/>
</dbReference>
<feature type="domain" description="NB-ARC" evidence="1">
    <location>
        <begin position="351"/>
        <end position="463"/>
    </location>
</feature>
<proteinExistence type="predicted"/>
<gene>
    <name evidence="2" type="ORF">FA047_17365</name>
</gene>
<dbReference type="InterPro" id="IPR002182">
    <property type="entry name" value="NB-ARC"/>
</dbReference>
<dbReference type="InterPro" id="IPR011990">
    <property type="entry name" value="TPR-like_helical_dom_sf"/>
</dbReference>
<dbReference type="OrthoDB" id="2966407at2"/>
<dbReference type="SMART" id="SM00028">
    <property type="entry name" value="TPR"/>
    <property type="match status" value="4"/>
</dbReference>
<protein>
    <recommendedName>
        <fullName evidence="1">NB-ARC domain-containing protein</fullName>
    </recommendedName>
</protein>
<keyword evidence="3" id="KW-1185">Reference proteome</keyword>
<evidence type="ECO:0000313" key="3">
    <source>
        <dbReference type="Proteomes" id="UP000307244"/>
    </source>
</evidence>
<organism evidence="2 3">
    <name type="scientific">Pedobacter frigoris</name>
    <dbReference type="NCBI Taxonomy" id="2571272"/>
    <lineage>
        <taxon>Bacteria</taxon>
        <taxon>Pseudomonadati</taxon>
        <taxon>Bacteroidota</taxon>
        <taxon>Sphingobacteriia</taxon>
        <taxon>Sphingobacteriales</taxon>
        <taxon>Sphingobacteriaceae</taxon>
        <taxon>Pedobacter</taxon>
    </lineage>
</organism>
<dbReference type="RefSeq" id="WP_136837346.1">
    <property type="nucleotide sequence ID" value="NZ_SWBQ01000005.1"/>
</dbReference>
<dbReference type="Gene3D" id="1.25.40.10">
    <property type="entry name" value="Tetratricopeptide repeat domain"/>
    <property type="match status" value="1"/>
</dbReference>
<evidence type="ECO:0000313" key="2">
    <source>
        <dbReference type="EMBL" id="TKC04353.1"/>
    </source>
</evidence>